<feature type="transmembrane region" description="Helical" evidence="1">
    <location>
        <begin position="50"/>
        <end position="69"/>
    </location>
</feature>
<reference evidence="2" key="1">
    <citation type="submission" date="2020-02" db="EMBL/GenBank/DDBJ databases">
        <authorList>
            <person name="Meier V. D."/>
        </authorList>
    </citation>
    <scope>NUCLEOTIDE SEQUENCE</scope>
    <source>
        <strain evidence="2">AVDCRST_MAG46</strain>
    </source>
</reference>
<feature type="transmembrane region" description="Helical" evidence="1">
    <location>
        <begin position="114"/>
        <end position="132"/>
    </location>
</feature>
<proteinExistence type="predicted"/>
<name>A0A6J4KVS9_9ACTN</name>
<gene>
    <name evidence="2" type="ORF">AVDCRST_MAG46-453</name>
</gene>
<keyword evidence="1" id="KW-0472">Membrane</keyword>
<sequence>MPEHTGDAARTSTRSGPGRLLVAVYAVLAVSATCRALVQLLSKGDEAPLAYGLSLLAGLVYCVATLALARGGEWWRRIAWATISAELVGVLAVGLLSLADEDLFPDDTVWSRFGQGYGFVPLVLPVLGLLWLQRTGEERRS</sequence>
<keyword evidence="1" id="KW-1133">Transmembrane helix</keyword>
<keyword evidence="1" id="KW-0812">Transmembrane</keyword>
<accession>A0A6J4KVS9</accession>
<evidence type="ECO:0000313" key="2">
    <source>
        <dbReference type="EMBL" id="CAA9315255.1"/>
    </source>
</evidence>
<protein>
    <submittedName>
        <fullName evidence="2">Integral membrane protein</fullName>
    </submittedName>
</protein>
<feature type="transmembrane region" description="Helical" evidence="1">
    <location>
        <begin position="78"/>
        <end position="99"/>
    </location>
</feature>
<organism evidence="2">
    <name type="scientific">uncultured Nocardioidaceae bacterium</name>
    <dbReference type="NCBI Taxonomy" id="253824"/>
    <lineage>
        <taxon>Bacteria</taxon>
        <taxon>Bacillati</taxon>
        <taxon>Actinomycetota</taxon>
        <taxon>Actinomycetes</taxon>
        <taxon>Propionibacteriales</taxon>
        <taxon>Nocardioidaceae</taxon>
        <taxon>environmental samples</taxon>
    </lineage>
</organism>
<evidence type="ECO:0000256" key="1">
    <source>
        <dbReference type="SAM" id="Phobius"/>
    </source>
</evidence>
<dbReference type="EMBL" id="CADCUD010000037">
    <property type="protein sequence ID" value="CAA9315255.1"/>
    <property type="molecule type" value="Genomic_DNA"/>
</dbReference>
<dbReference type="AlphaFoldDB" id="A0A6J4KVS9"/>
<feature type="transmembrane region" description="Helical" evidence="1">
    <location>
        <begin position="20"/>
        <end position="38"/>
    </location>
</feature>